<protein>
    <recommendedName>
        <fullName evidence="3">DUF4126 domain-containing protein</fullName>
    </recommendedName>
</protein>
<evidence type="ECO:0008006" key="3">
    <source>
        <dbReference type="Google" id="ProtNLM"/>
    </source>
</evidence>
<organism evidence="1 2">
    <name type="scientific">Candidatus Dormiibacter inghamiae</name>
    <dbReference type="NCBI Taxonomy" id="3127013"/>
    <lineage>
        <taxon>Bacteria</taxon>
        <taxon>Bacillati</taxon>
        <taxon>Candidatus Dormiibacterota</taxon>
        <taxon>Candidatus Dormibacteria</taxon>
        <taxon>Candidatus Dormibacterales</taxon>
        <taxon>Candidatus Dormibacteraceae</taxon>
        <taxon>Candidatus Dormiibacter</taxon>
    </lineage>
</organism>
<evidence type="ECO:0000313" key="2">
    <source>
        <dbReference type="Proteomes" id="UP000620075"/>
    </source>
</evidence>
<evidence type="ECO:0000313" key="1">
    <source>
        <dbReference type="EMBL" id="MBJ7602129.1"/>
    </source>
</evidence>
<dbReference type="RefSeq" id="WP_338176523.1">
    <property type="nucleotide sequence ID" value="NZ_JAEKNQ010000013.1"/>
</dbReference>
<proteinExistence type="predicted"/>
<dbReference type="Proteomes" id="UP000620075">
    <property type="component" value="Unassembled WGS sequence"/>
</dbReference>
<dbReference type="EMBL" id="JAEKNQ010000013">
    <property type="protein sequence ID" value="MBJ7602129.1"/>
    <property type="molecule type" value="Genomic_DNA"/>
</dbReference>
<sequence>MPIGQLGRAAALGAAGGLRTFLPLAALGARGAPRRPWLARGLGVLAGGELIGDKLPATPSRLAGPALAGRAVSAGLAGARLAGPTGAAVAVLASAVTAYGGYHARRRLTEITPLPDWAVALAEDSLALALAGVGSRAKAETAAAGVSGSLVTRR</sequence>
<accession>A0A934KB28</accession>
<name>A0A934KB28_9BACT</name>
<dbReference type="AlphaFoldDB" id="A0A934KB28"/>
<gene>
    <name evidence="1" type="ORF">JF888_02880</name>
</gene>
<comment type="caution">
    <text evidence="1">The sequence shown here is derived from an EMBL/GenBank/DDBJ whole genome shotgun (WGS) entry which is preliminary data.</text>
</comment>
<reference evidence="1 2" key="1">
    <citation type="submission" date="2020-10" db="EMBL/GenBank/DDBJ databases">
        <title>Ca. Dormibacterota MAGs.</title>
        <authorList>
            <person name="Montgomery K."/>
        </authorList>
    </citation>
    <scope>NUCLEOTIDE SEQUENCE [LARGE SCALE GENOMIC DNA]</scope>
    <source>
        <strain evidence="1">SC8811_S16_3</strain>
    </source>
</reference>